<dbReference type="Pfam" id="PF01464">
    <property type="entry name" value="SLT"/>
    <property type="match status" value="1"/>
</dbReference>
<sequence length="243" mass="27564">MPADQIQNTKAFESDISYLKNRQRLLIDLIKSKHKDFYVWMVENGIDPTDLKAYFAGIAVALMVMFTTKLTPISSIRGISGNSQVIEVKVQAIQKEELIGKSEEEKGELVMRRYGHVIDKAASRYSLDPNLIFATVMVESGGNTYASRYEPHLNDSSYGLGQIMFSTARWIGFEGSREDLYDPEVNIDLIGRYYFKNKTMFGDDLTVEQLVTSYNAGNPFARPTAGHIQKFQKWFNKASSIRS</sequence>
<proteinExistence type="predicted"/>
<reference evidence="2" key="1">
    <citation type="journal article" date="2020" name="mSystems">
        <title>Genome- and Community-Level Interaction Insights into Carbon Utilization and Element Cycling Functions of Hydrothermarchaeota in Hydrothermal Sediment.</title>
        <authorList>
            <person name="Zhou Z."/>
            <person name="Liu Y."/>
            <person name="Xu W."/>
            <person name="Pan J."/>
            <person name="Luo Z.H."/>
            <person name="Li M."/>
        </authorList>
    </citation>
    <scope>NUCLEOTIDE SEQUENCE [LARGE SCALE GENOMIC DNA]</scope>
    <source>
        <strain evidence="2">SpSt-417</strain>
    </source>
</reference>
<protein>
    <recommendedName>
        <fullName evidence="1">Transglycosylase SLT domain-containing protein</fullName>
    </recommendedName>
</protein>
<accession>A0A7C4XNK9</accession>
<organism evidence="2">
    <name type="scientific">candidate division WWE3 bacterium</name>
    <dbReference type="NCBI Taxonomy" id="2053526"/>
    <lineage>
        <taxon>Bacteria</taxon>
        <taxon>Katanobacteria</taxon>
    </lineage>
</organism>
<dbReference type="SUPFAM" id="SSF53955">
    <property type="entry name" value="Lysozyme-like"/>
    <property type="match status" value="1"/>
</dbReference>
<dbReference type="Gene3D" id="1.10.530.10">
    <property type="match status" value="1"/>
</dbReference>
<dbReference type="InterPro" id="IPR008258">
    <property type="entry name" value="Transglycosylase_SLT_dom_1"/>
</dbReference>
<comment type="caution">
    <text evidence="2">The sequence shown here is derived from an EMBL/GenBank/DDBJ whole genome shotgun (WGS) entry which is preliminary data.</text>
</comment>
<gene>
    <name evidence="2" type="ORF">ENR63_01890</name>
</gene>
<feature type="domain" description="Transglycosylase SLT" evidence="1">
    <location>
        <begin position="117"/>
        <end position="219"/>
    </location>
</feature>
<evidence type="ECO:0000259" key="1">
    <source>
        <dbReference type="Pfam" id="PF01464"/>
    </source>
</evidence>
<name>A0A7C4XNK9_UNCKA</name>
<dbReference type="AlphaFoldDB" id="A0A7C4XNK9"/>
<dbReference type="InterPro" id="IPR023346">
    <property type="entry name" value="Lysozyme-like_dom_sf"/>
</dbReference>
<dbReference type="EMBL" id="DSRT01000098">
    <property type="protein sequence ID" value="HGW29653.1"/>
    <property type="molecule type" value="Genomic_DNA"/>
</dbReference>
<evidence type="ECO:0000313" key="2">
    <source>
        <dbReference type="EMBL" id="HGW29653.1"/>
    </source>
</evidence>